<proteinExistence type="predicted"/>
<reference evidence="2 3" key="1">
    <citation type="submission" date="2019-12" db="EMBL/GenBank/DDBJ databases">
        <title>Shinella kummerowiae sp. nov., a symbiotic bacterium isolated from root nodules of the herbal legume Kummerowia stipulacea.</title>
        <authorList>
            <person name="Gao J."/>
        </authorList>
    </citation>
    <scope>NUCLEOTIDE SEQUENCE [LARGE SCALE GENOMIC DNA]</scope>
    <source>
        <strain evidence="2 3">CCBAU 25048</strain>
    </source>
</reference>
<dbReference type="OrthoDB" id="8205113at2"/>
<accession>A0A6N8SGZ3</accession>
<sequence length="245" mass="26036">MLRQIIAVSGALSLALLLPVTASAHGAWVAERWGELGVIYGHGAGDDAYDPARISTAVAIGEDGAAMPVSVEKREKHAVLKPEGEPAAIALTFDNGYWTEKTDGKWVNEAKDKVADAKATGHYIKNSLSLLHVHDALPAFPKQDLQIVPLDNPIGRKAGDPIRLRVLYDGKPLAGAVVTLDYINQATLKSDPTDADGEVVVAIRNDGLNVLAVDHSVPLENDPKADTIGYTATLSFVAEAHSHDD</sequence>
<dbReference type="InterPro" id="IPR019613">
    <property type="entry name" value="DUF4198"/>
</dbReference>
<name>A0A6N8SGZ3_9HYPH</name>
<gene>
    <name evidence="2" type="ORF">GR138_22390</name>
</gene>
<keyword evidence="1" id="KW-0732">Signal</keyword>
<organism evidence="2 3">
    <name type="scientific">Shinella kummerowiae</name>
    <dbReference type="NCBI Taxonomy" id="417745"/>
    <lineage>
        <taxon>Bacteria</taxon>
        <taxon>Pseudomonadati</taxon>
        <taxon>Pseudomonadota</taxon>
        <taxon>Alphaproteobacteria</taxon>
        <taxon>Hyphomicrobiales</taxon>
        <taxon>Rhizobiaceae</taxon>
        <taxon>Shinella</taxon>
    </lineage>
</organism>
<dbReference type="Pfam" id="PF10670">
    <property type="entry name" value="DUF4198"/>
    <property type="match status" value="1"/>
</dbReference>
<keyword evidence="3" id="KW-1185">Reference proteome</keyword>
<dbReference type="RefSeq" id="WP_160861471.1">
    <property type="nucleotide sequence ID" value="NZ_WUMK01000009.1"/>
</dbReference>
<dbReference type="Proteomes" id="UP000435802">
    <property type="component" value="Unassembled WGS sequence"/>
</dbReference>
<evidence type="ECO:0000313" key="2">
    <source>
        <dbReference type="EMBL" id="MXN47961.1"/>
    </source>
</evidence>
<feature type="chain" id="PRO_5026906822" evidence="1">
    <location>
        <begin position="25"/>
        <end position="245"/>
    </location>
</feature>
<feature type="signal peptide" evidence="1">
    <location>
        <begin position="1"/>
        <end position="24"/>
    </location>
</feature>
<protein>
    <submittedName>
        <fullName evidence="2">DUF4198 domain-containing protein</fullName>
    </submittedName>
</protein>
<evidence type="ECO:0000313" key="3">
    <source>
        <dbReference type="Proteomes" id="UP000435802"/>
    </source>
</evidence>
<evidence type="ECO:0000256" key="1">
    <source>
        <dbReference type="SAM" id="SignalP"/>
    </source>
</evidence>
<comment type="caution">
    <text evidence="2">The sequence shown here is derived from an EMBL/GenBank/DDBJ whole genome shotgun (WGS) entry which is preliminary data.</text>
</comment>
<dbReference type="EMBL" id="WUMK01000009">
    <property type="protein sequence ID" value="MXN47961.1"/>
    <property type="molecule type" value="Genomic_DNA"/>
</dbReference>
<dbReference type="AlphaFoldDB" id="A0A6N8SGZ3"/>